<accession>A0A918J7V0</accession>
<keyword evidence="2" id="KW-1185">Reference proteome</keyword>
<dbReference type="AlphaFoldDB" id="A0A918J7V0"/>
<dbReference type="Pfam" id="PF05721">
    <property type="entry name" value="PhyH"/>
    <property type="match status" value="1"/>
</dbReference>
<evidence type="ECO:0000313" key="2">
    <source>
        <dbReference type="Proteomes" id="UP000634668"/>
    </source>
</evidence>
<dbReference type="InterPro" id="IPR008775">
    <property type="entry name" value="Phytyl_CoA_dOase-like"/>
</dbReference>
<evidence type="ECO:0000313" key="1">
    <source>
        <dbReference type="EMBL" id="GGW47944.1"/>
    </source>
</evidence>
<proteinExistence type="predicted"/>
<dbReference type="GO" id="GO:0016706">
    <property type="term" value="F:2-oxoglutarate-dependent dioxygenase activity"/>
    <property type="evidence" value="ECO:0007669"/>
    <property type="project" value="UniProtKB-ARBA"/>
</dbReference>
<reference evidence="1" key="2">
    <citation type="submission" date="2020-09" db="EMBL/GenBank/DDBJ databases">
        <authorList>
            <person name="Sun Q."/>
            <person name="Kim S."/>
        </authorList>
    </citation>
    <scope>NUCLEOTIDE SEQUENCE</scope>
    <source>
        <strain evidence="1">KCTC 12113</strain>
    </source>
</reference>
<dbReference type="PANTHER" id="PTHR20883">
    <property type="entry name" value="PHYTANOYL-COA DIOXYGENASE DOMAIN CONTAINING 1"/>
    <property type="match status" value="1"/>
</dbReference>
<sequence length="242" mass="27743">MGNLRLEFIKDGYIKINTLLSSNEVNNLRTIYDELLLEKDKTRHLRSDLAGVEGSESRKIERITQIMRPSTVIPELLKTKAYKVALQWAKDLLGDDMELDFDMMINKAPHSKTETPWHQDAAYWIAMPDKRSASCWIALDEVYVENGCMWFVPKREGYAILPHKNLPNGGALYCDTPTDKAESIPLSPGGCTFHDGYTLHYSKGNCTDSQRRALILNFRPEKMIDLEREQGVDHLGERKQRV</sequence>
<dbReference type="PANTHER" id="PTHR20883:SF46">
    <property type="entry name" value="PHYTANOYL-COA HYDROXYLASE"/>
    <property type="match status" value="1"/>
</dbReference>
<dbReference type="Proteomes" id="UP000634668">
    <property type="component" value="Unassembled WGS sequence"/>
</dbReference>
<comment type="caution">
    <text evidence="1">The sequence shown here is derived from an EMBL/GenBank/DDBJ whole genome shotgun (WGS) entry which is preliminary data.</text>
</comment>
<name>A0A918J7V0_9FLAO</name>
<dbReference type="EMBL" id="BMWP01000033">
    <property type="protein sequence ID" value="GGW47944.1"/>
    <property type="molecule type" value="Genomic_DNA"/>
</dbReference>
<organism evidence="1 2">
    <name type="scientific">Arenibacter certesii</name>
    <dbReference type="NCBI Taxonomy" id="228955"/>
    <lineage>
        <taxon>Bacteria</taxon>
        <taxon>Pseudomonadati</taxon>
        <taxon>Bacteroidota</taxon>
        <taxon>Flavobacteriia</taxon>
        <taxon>Flavobacteriales</taxon>
        <taxon>Flavobacteriaceae</taxon>
        <taxon>Arenibacter</taxon>
    </lineage>
</organism>
<dbReference type="RefSeq" id="WP_084418984.1">
    <property type="nucleotide sequence ID" value="NZ_BMWP01000033.1"/>
</dbReference>
<dbReference type="SUPFAM" id="SSF51197">
    <property type="entry name" value="Clavaminate synthase-like"/>
    <property type="match status" value="1"/>
</dbReference>
<reference evidence="1" key="1">
    <citation type="journal article" date="2014" name="Int. J. Syst. Evol. Microbiol.">
        <title>Complete genome sequence of Corynebacterium casei LMG S-19264T (=DSM 44701T), isolated from a smear-ripened cheese.</title>
        <authorList>
            <consortium name="US DOE Joint Genome Institute (JGI-PGF)"/>
            <person name="Walter F."/>
            <person name="Albersmeier A."/>
            <person name="Kalinowski J."/>
            <person name="Ruckert C."/>
        </authorList>
    </citation>
    <scope>NUCLEOTIDE SEQUENCE</scope>
    <source>
        <strain evidence="1">KCTC 12113</strain>
    </source>
</reference>
<dbReference type="Gene3D" id="2.60.120.620">
    <property type="entry name" value="q2cbj1_9rhob like domain"/>
    <property type="match status" value="1"/>
</dbReference>
<dbReference type="GO" id="GO:0005506">
    <property type="term" value="F:iron ion binding"/>
    <property type="evidence" value="ECO:0007669"/>
    <property type="project" value="UniProtKB-ARBA"/>
</dbReference>
<protein>
    <submittedName>
        <fullName evidence="1">SnoK</fullName>
    </submittedName>
</protein>
<gene>
    <name evidence="1" type="ORF">GCM10007383_35010</name>
</gene>